<evidence type="ECO:0000256" key="7">
    <source>
        <dbReference type="ARBA" id="ARBA00023136"/>
    </source>
</evidence>
<dbReference type="InterPro" id="IPR003439">
    <property type="entry name" value="ABC_transporter-like_ATP-bd"/>
</dbReference>
<accession>A0A4R4RV61</accession>
<keyword evidence="5" id="KW-0547">Nucleotide-binding</keyword>
<dbReference type="PANTHER" id="PTHR43297">
    <property type="entry name" value="OLIGOPEPTIDE TRANSPORT ATP-BINDING PROTEIN APPD"/>
    <property type="match status" value="1"/>
</dbReference>
<dbReference type="InterPro" id="IPR027417">
    <property type="entry name" value="P-loop_NTPase"/>
</dbReference>
<dbReference type="PROSITE" id="PS00211">
    <property type="entry name" value="ABC_TRANSPORTER_1"/>
    <property type="match status" value="1"/>
</dbReference>
<evidence type="ECO:0000313" key="9">
    <source>
        <dbReference type="EMBL" id="TDC53249.1"/>
    </source>
</evidence>
<dbReference type="AlphaFoldDB" id="A0A4R4RV61"/>
<evidence type="ECO:0000256" key="4">
    <source>
        <dbReference type="ARBA" id="ARBA00022475"/>
    </source>
</evidence>
<keyword evidence="6 9" id="KW-0067">ATP-binding</keyword>
<dbReference type="InterPro" id="IPR017871">
    <property type="entry name" value="ABC_transporter-like_CS"/>
</dbReference>
<dbReference type="Proteomes" id="UP000295621">
    <property type="component" value="Unassembled WGS sequence"/>
</dbReference>
<dbReference type="OrthoDB" id="9809030at2"/>
<evidence type="ECO:0000256" key="6">
    <source>
        <dbReference type="ARBA" id="ARBA00022840"/>
    </source>
</evidence>
<dbReference type="NCBIfam" id="TIGR01727">
    <property type="entry name" value="oligo_HPY"/>
    <property type="match status" value="1"/>
</dbReference>
<evidence type="ECO:0000313" key="10">
    <source>
        <dbReference type="Proteomes" id="UP000295621"/>
    </source>
</evidence>
<dbReference type="InterPro" id="IPR003593">
    <property type="entry name" value="AAA+_ATPase"/>
</dbReference>
<dbReference type="Gene3D" id="3.40.50.300">
    <property type="entry name" value="P-loop containing nucleotide triphosphate hydrolases"/>
    <property type="match status" value="1"/>
</dbReference>
<reference evidence="9 10" key="1">
    <citation type="submission" date="2019-02" db="EMBL/GenBank/DDBJ databases">
        <title>Draft genome sequences of novel Actinobacteria.</title>
        <authorList>
            <person name="Sahin N."/>
            <person name="Ay H."/>
            <person name="Saygin H."/>
        </authorList>
    </citation>
    <scope>NUCLEOTIDE SEQUENCE [LARGE SCALE GENOMIC DNA]</scope>
    <source>
        <strain evidence="9 10">KC603</strain>
    </source>
</reference>
<dbReference type="GO" id="GO:0005886">
    <property type="term" value="C:plasma membrane"/>
    <property type="evidence" value="ECO:0007669"/>
    <property type="project" value="UniProtKB-SubCell"/>
</dbReference>
<evidence type="ECO:0000256" key="2">
    <source>
        <dbReference type="ARBA" id="ARBA00005417"/>
    </source>
</evidence>
<dbReference type="GO" id="GO:0005524">
    <property type="term" value="F:ATP binding"/>
    <property type="evidence" value="ECO:0007669"/>
    <property type="project" value="UniProtKB-KW"/>
</dbReference>
<dbReference type="GO" id="GO:0015833">
    <property type="term" value="P:peptide transport"/>
    <property type="evidence" value="ECO:0007669"/>
    <property type="project" value="InterPro"/>
</dbReference>
<comment type="caution">
    <text evidence="9">The sequence shown here is derived from an EMBL/GenBank/DDBJ whole genome shotgun (WGS) entry which is preliminary data.</text>
</comment>
<dbReference type="GO" id="GO:0016887">
    <property type="term" value="F:ATP hydrolysis activity"/>
    <property type="evidence" value="ECO:0007669"/>
    <property type="project" value="InterPro"/>
</dbReference>
<keyword evidence="7" id="KW-0472">Membrane</keyword>
<sequence>MTLLDVRDLAVRYDTPHGVSQALDGASLTVAAGELVAVVGESGSGKSTLGMAVLGLLPASAQRVAGDLLVDGSSVFGLAPAELRGLRRTRLGLVLQDAAGSLDPTRRIGRQLAEHLDRPGHAAVLSRLEQVRLPDVERVARSYPHQLSGGMAQRVAIAIALARSPGLLVADEPTAALDTEIKHDVLRLLADSCRERRTALLVLTHDLTGIAAYCTRLVVMYGGRVVETGPPEEVLERPRHPYTRGLLHAVPGQETVGGTLRSIAGSPPVLTGPSAGCAFAPRCEFRIDRCGGVRPEPSDDAARVLCHRDGELDAVVTLHEAPEVSR</sequence>
<protein>
    <submittedName>
        <fullName evidence="9">ABC transporter ATP-binding protein</fullName>
    </submittedName>
</protein>
<keyword evidence="4" id="KW-1003">Cell membrane</keyword>
<evidence type="ECO:0000256" key="1">
    <source>
        <dbReference type="ARBA" id="ARBA00004202"/>
    </source>
</evidence>
<dbReference type="EMBL" id="SMKL01000010">
    <property type="protein sequence ID" value="TDC53249.1"/>
    <property type="molecule type" value="Genomic_DNA"/>
</dbReference>
<comment type="similarity">
    <text evidence="2">Belongs to the ABC transporter superfamily.</text>
</comment>
<dbReference type="InterPro" id="IPR013563">
    <property type="entry name" value="Oligopep_ABC_C"/>
</dbReference>
<dbReference type="PROSITE" id="PS50893">
    <property type="entry name" value="ABC_TRANSPORTER_2"/>
    <property type="match status" value="1"/>
</dbReference>
<dbReference type="InterPro" id="IPR050388">
    <property type="entry name" value="ABC_Ni/Peptide_Import"/>
</dbReference>
<dbReference type="SMART" id="SM00382">
    <property type="entry name" value="AAA"/>
    <property type="match status" value="1"/>
</dbReference>
<dbReference type="Pfam" id="PF00005">
    <property type="entry name" value="ABC_tran"/>
    <property type="match status" value="1"/>
</dbReference>
<name>A0A4R4RV61_9ACTN</name>
<gene>
    <name evidence="9" type="ORF">E1212_06145</name>
</gene>
<dbReference type="CDD" id="cd03257">
    <property type="entry name" value="ABC_NikE_OppD_transporters"/>
    <property type="match status" value="1"/>
</dbReference>
<dbReference type="PANTHER" id="PTHR43297:SF2">
    <property type="entry name" value="DIPEPTIDE TRANSPORT ATP-BINDING PROTEIN DPPD"/>
    <property type="match status" value="1"/>
</dbReference>
<evidence type="ECO:0000256" key="3">
    <source>
        <dbReference type="ARBA" id="ARBA00022448"/>
    </source>
</evidence>
<comment type="subcellular location">
    <subcellularLocation>
        <location evidence="1">Cell membrane</location>
        <topology evidence="1">Peripheral membrane protein</topology>
    </subcellularLocation>
</comment>
<evidence type="ECO:0000259" key="8">
    <source>
        <dbReference type="PROSITE" id="PS50893"/>
    </source>
</evidence>
<feature type="domain" description="ABC transporter" evidence="8">
    <location>
        <begin position="4"/>
        <end position="247"/>
    </location>
</feature>
<keyword evidence="10" id="KW-1185">Reference proteome</keyword>
<dbReference type="Pfam" id="PF08352">
    <property type="entry name" value="oligo_HPY"/>
    <property type="match status" value="1"/>
</dbReference>
<keyword evidence="3" id="KW-0813">Transport</keyword>
<organism evidence="9 10">
    <name type="scientific">Jiangella ureilytica</name>
    <dbReference type="NCBI Taxonomy" id="2530374"/>
    <lineage>
        <taxon>Bacteria</taxon>
        <taxon>Bacillati</taxon>
        <taxon>Actinomycetota</taxon>
        <taxon>Actinomycetes</taxon>
        <taxon>Jiangellales</taxon>
        <taxon>Jiangellaceae</taxon>
        <taxon>Jiangella</taxon>
    </lineage>
</organism>
<dbReference type="RefSeq" id="WP_131980395.1">
    <property type="nucleotide sequence ID" value="NZ_SMKL01000010.1"/>
</dbReference>
<proteinExistence type="inferred from homology"/>
<dbReference type="SUPFAM" id="SSF52540">
    <property type="entry name" value="P-loop containing nucleoside triphosphate hydrolases"/>
    <property type="match status" value="1"/>
</dbReference>
<evidence type="ECO:0000256" key="5">
    <source>
        <dbReference type="ARBA" id="ARBA00022741"/>
    </source>
</evidence>